<name>A0A1I7TYV6_9PELO</name>
<proteinExistence type="predicted"/>
<dbReference type="InterPro" id="IPR013087">
    <property type="entry name" value="Znf_C2H2_type"/>
</dbReference>
<feature type="region of interest" description="Disordered" evidence="1">
    <location>
        <begin position="118"/>
        <end position="142"/>
    </location>
</feature>
<evidence type="ECO:0000313" key="3">
    <source>
        <dbReference type="Proteomes" id="UP000095282"/>
    </source>
</evidence>
<dbReference type="AlphaFoldDB" id="A0A1I7TYV6"/>
<evidence type="ECO:0000259" key="2">
    <source>
        <dbReference type="SMART" id="SM00355"/>
    </source>
</evidence>
<feature type="domain" description="C2H2-type" evidence="2">
    <location>
        <begin position="73"/>
        <end position="93"/>
    </location>
</feature>
<accession>A0A1I7TYV6</accession>
<protein>
    <submittedName>
        <fullName evidence="4">C2H2-type domain-containing protein</fullName>
    </submittedName>
</protein>
<dbReference type="Gene3D" id="3.30.160.60">
    <property type="entry name" value="Classic Zinc Finger"/>
    <property type="match status" value="1"/>
</dbReference>
<feature type="domain" description="C2H2-type" evidence="2">
    <location>
        <begin position="16"/>
        <end position="40"/>
    </location>
</feature>
<dbReference type="WBParaSite" id="Csp11.Scaffold629.g13165.t1">
    <property type="protein sequence ID" value="Csp11.Scaffold629.g13165.t1"/>
    <property type="gene ID" value="Csp11.Scaffold629.g13165"/>
</dbReference>
<dbReference type="SMART" id="SM00355">
    <property type="entry name" value="ZnF_C2H2"/>
    <property type="match status" value="3"/>
</dbReference>
<feature type="compositionally biased region" description="Low complexity" evidence="1">
    <location>
        <begin position="121"/>
        <end position="142"/>
    </location>
</feature>
<organism evidence="3 4">
    <name type="scientific">Caenorhabditis tropicalis</name>
    <dbReference type="NCBI Taxonomy" id="1561998"/>
    <lineage>
        <taxon>Eukaryota</taxon>
        <taxon>Metazoa</taxon>
        <taxon>Ecdysozoa</taxon>
        <taxon>Nematoda</taxon>
        <taxon>Chromadorea</taxon>
        <taxon>Rhabditida</taxon>
        <taxon>Rhabditina</taxon>
        <taxon>Rhabditomorpha</taxon>
        <taxon>Rhabditoidea</taxon>
        <taxon>Rhabditidae</taxon>
        <taxon>Peloderinae</taxon>
        <taxon>Caenorhabditis</taxon>
    </lineage>
</organism>
<evidence type="ECO:0000313" key="4">
    <source>
        <dbReference type="WBParaSite" id="Csp11.Scaffold629.g13165.t1"/>
    </source>
</evidence>
<dbReference type="eggNOG" id="KOG1721">
    <property type="taxonomic scope" value="Eukaryota"/>
</dbReference>
<sequence length="230" mass="25734">MFSEKLIKHPELQGQFPCNSCSHQAFAHAASLRRHREENHNDETLCLLCNTRLEKNETVKLHMKNKHELNRVYTCGCCYSTFPGKIEFSSHLRAIRLNDGRANDHIIARTVEAAEVFKQGSGSVSPTTTSSSAESSAPSTAPISPVAATVPAVTQIVEEEKIPVRSAFQNLLNDKVELMLSNGLYSDDQLVMVETWIEIIEKATEYVKADLKNTKTRRGRPVKRPLKLDS</sequence>
<reference evidence="4" key="1">
    <citation type="submission" date="2016-11" db="UniProtKB">
        <authorList>
            <consortium name="WormBaseParasite"/>
        </authorList>
    </citation>
    <scope>IDENTIFICATION</scope>
</reference>
<dbReference type="STRING" id="1561998.A0A1I7TYV6"/>
<evidence type="ECO:0000256" key="1">
    <source>
        <dbReference type="SAM" id="MobiDB-lite"/>
    </source>
</evidence>
<keyword evidence="3" id="KW-1185">Reference proteome</keyword>
<dbReference type="Proteomes" id="UP000095282">
    <property type="component" value="Unplaced"/>
</dbReference>
<feature type="domain" description="C2H2-type" evidence="2">
    <location>
        <begin position="44"/>
        <end position="67"/>
    </location>
</feature>